<evidence type="ECO:0000313" key="2">
    <source>
        <dbReference type="EMBL" id="TFV47113.1"/>
    </source>
</evidence>
<protein>
    <submittedName>
        <fullName evidence="2">Uncharacterized protein</fullName>
    </submittedName>
</protein>
<proteinExistence type="predicted"/>
<dbReference type="AlphaFoldDB" id="A0A4Y9LW87"/>
<accession>A0A4Y9LW87</accession>
<dbReference type="OrthoDB" id="8230027at2"/>
<comment type="caution">
    <text evidence="2">The sequence shown here is derived from an EMBL/GenBank/DDBJ whole genome shotgun (WGS) entry which is preliminary data.</text>
</comment>
<dbReference type="EMBL" id="SPQT01000009">
    <property type="protein sequence ID" value="TFV47113.1"/>
    <property type="molecule type" value="Genomic_DNA"/>
</dbReference>
<feature type="region of interest" description="Disordered" evidence="1">
    <location>
        <begin position="200"/>
        <end position="225"/>
    </location>
</feature>
<organism evidence="2 3">
    <name type="scientific">Bradyrhizobium niftali</name>
    <dbReference type="NCBI Taxonomy" id="2560055"/>
    <lineage>
        <taxon>Bacteria</taxon>
        <taxon>Pseudomonadati</taxon>
        <taxon>Pseudomonadota</taxon>
        <taxon>Alphaproteobacteria</taxon>
        <taxon>Hyphomicrobiales</taxon>
        <taxon>Nitrobacteraceae</taxon>
        <taxon>Bradyrhizobium</taxon>
    </lineage>
</organism>
<name>A0A4Y9LW87_9BRAD</name>
<feature type="compositionally biased region" description="Polar residues" evidence="1">
    <location>
        <begin position="216"/>
        <end position="225"/>
    </location>
</feature>
<gene>
    <name evidence="2" type="ORF">E4K65_18170</name>
</gene>
<reference evidence="2 3" key="1">
    <citation type="submission" date="2019-03" db="EMBL/GenBank/DDBJ databases">
        <title>Bradyrhizobium diversity isolated from nodules of Chamaecrista fasciculata.</title>
        <authorList>
            <person name="Klepa M.S."/>
            <person name="Urquiaga M.O."/>
            <person name="Hungria M."/>
            <person name="Delamuta J.R."/>
        </authorList>
    </citation>
    <scope>NUCLEOTIDE SEQUENCE [LARGE SCALE GENOMIC DNA]</scope>
    <source>
        <strain evidence="2 3">CNPSo 3448</strain>
    </source>
</reference>
<sequence length="225" mass="23400">MRSIHVTTTFEAPGLVEQLDPAALAAAAAASKPAAAEAPAPIKQSGRKSLLILSVCALAINGSAAIYTSPSDFSSLNIGSLAELLPHRDAAAPKPDPVVAALKDIQSAQQQHTASLQENSQALQQNAALLQQDSMVLLSLRQSITDERVDVRKISSQLSTLIAKVDSLQGAMMSDVTSSIRRANARYGLSAAMRKRMVRQPQSVGPVSVGGAPLTTPATVSAPES</sequence>
<evidence type="ECO:0000256" key="1">
    <source>
        <dbReference type="SAM" id="MobiDB-lite"/>
    </source>
</evidence>
<keyword evidence="3" id="KW-1185">Reference proteome</keyword>
<dbReference type="Proteomes" id="UP000297966">
    <property type="component" value="Unassembled WGS sequence"/>
</dbReference>
<evidence type="ECO:0000313" key="3">
    <source>
        <dbReference type="Proteomes" id="UP000297966"/>
    </source>
</evidence>